<keyword evidence="3" id="KW-1185">Reference proteome</keyword>
<proteinExistence type="predicted"/>
<gene>
    <name evidence="2" type="ORF">Metlim_0213</name>
</gene>
<dbReference type="SUPFAM" id="SSF81301">
    <property type="entry name" value="Nucleotidyltransferase"/>
    <property type="match status" value="1"/>
</dbReference>
<dbReference type="EMBL" id="CM001436">
    <property type="protein sequence ID" value="EHQ34364.1"/>
    <property type="molecule type" value="Genomic_DNA"/>
</dbReference>
<evidence type="ECO:0000259" key="1">
    <source>
        <dbReference type="Pfam" id="PF18765"/>
    </source>
</evidence>
<protein>
    <submittedName>
        <fullName evidence="2">DNA polymerase beta domain protein region</fullName>
    </submittedName>
</protein>
<dbReference type="AlphaFoldDB" id="H1YZV2"/>
<dbReference type="STRING" id="937775.Metlim_0213"/>
<evidence type="ECO:0000313" key="3">
    <source>
        <dbReference type="Proteomes" id="UP000005741"/>
    </source>
</evidence>
<dbReference type="PANTHER" id="PTHR43852:SF3">
    <property type="entry name" value="NUCLEOTIDYLTRANSFERASE"/>
    <property type="match status" value="1"/>
</dbReference>
<dbReference type="Proteomes" id="UP000005741">
    <property type="component" value="Chromosome"/>
</dbReference>
<dbReference type="InterPro" id="IPR052930">
    <property type="entry name" value="TA_antitoxin_MntA"/>
</dbReference>
<sequence length="140" mass="16191">MKAQDRIIKKVREDFLFIRDRCFAVLIFGSYARGEESPCSDIDVCIVLKEGSINKGILYQDVYENVRMDEYDVVIFESCDEHLKYEISKDYIIAYCNNPEELKKYLTPSFGYTPVKKTREDLLNELGAVLNATGQNIPEN</sequence>
<dbReference type="InterPro" id="IPR043519">
    <property type="entry name" value="NT_sf"/>
</dbReference>
<dbReference type="PANTHER" id="PTHR43852">
    <property type="entry name" value="NUCLEOTIDYLTRANSFERASE"/>
    <property type="match status" value="1"/>
</dbReference>
<dbReference type="CDD" id="cd05403">
    <property type="entry name" value="NT_KNTase_like"/>
    <property type="match status" value="1"/>
</dbReference>
<dbReference type="Gene3D" id="3.30.460.10">
    <property type="entry name" value="Beta Polymerase, domain 2"/>
    <property type="match status" value="1"/>
</dbReference>
<organism evidence="2 3">
    <name type="scientific">Methanoplanus limicola DSM 2279</name>
    <dbReference type="NCBI Taxonomy" id="937775"/>
    <lineage>
        <taxon>Archaea</taxon>
        <taxon>Methanobacteriati</taxon>
        <taxon>Methanobacteriota</taxon>
        <taxon>Stenosarchaea group</taxon>
        <taxon>Methanomicrobia</taxon>
        <taxon>Methanomicrobiales</taxon>
        <taxon>Methanomicrobiaceae</taxon>
        <taxon>Methanoplanus</taxon>
    </lineage>
</organism>
<name>H1YZV2_9EURY</name>
<dbReference type="Pfam" id="PF18765">
    <property type="entry name" value="Polbeta"/>
    <property type="match status" value="1"/>
</dbReference>
<dbReference type="HOGENOM" id="CLU_1830611_0_0_2"/>
<evidence type="ECO:0000313" key="2">
    <source>
        <dbReference type="EMBL" id="EHQ34364.1"/>
    </source>
</evidence>
<dbReference type="RefSeq" id="WP_004075996.1">
    <property type="nucleotide sequence ID" value="NZ_CM001436.1"/>
</dbReference>
<reference evidence="2 3" key="1">
    <citation type="submission" date="2011-10" db="EMBL/GenBank/DDBJ databases">
        <title>The Improved High-Quality Draft genome of Methanoplanus limicola DSM 2279.</title>
        <authorList>
            <consortium name="US DOE Joint Genome Institute (JGI-PGF)"/>
            <person name="Lucas S."/>
            <person name="Copeland A."/>
            <person name="Lapidus A."/>
            <person name="Glavina del Rio T."/>
            <person name="Dalin E."/>
            <person name="Tice H."/>
            <person name="Bruce D."/>
            <person name="Goodwin L."/>
            <person name="Pitluck S."/>
            <person name="Peters L."/>
            <person name="Mikhailova N."/>
            <person name="Lu M."/>
            <person name="Kyrpides N."/>
            <person name="Mavromatis K."/>
            <person name="Ivanova N."/>
            <person name="Markowitz V."/>
            <person name="Cheng J.-F."/>
            <person name="Hugenholtz P."/>
            <person name="Woyke T."/>
            <person name="Wu D."/>
            <person name="Wirth R."/>
            <person name="Brambilla E.-M."/>
            <person name="Klenk H.-P."/>
            <person name="Eisen J.A."/>
        </authorList>
    </citation>
    <scope>NUCLEOTIDE SEQUENCE [LARGE SCALE GENOMIC DNA]</scope>
    <source>
        <strain evidence="2 3">DSM 2279</strain>
    </source>
</reference>
<dbReference type="InParanoid" id="H1YZV2"/>
<feature type="domain" description="Polymerase beta nucleotidyltransferase" evidence="1">
    <location>
        <begin position="24"/>
        <end position="99"/>
    </location>
</feature>
<dbReference type="OrthoDB" id="61846at2157"/>
<dbReference type="InterPro" id="IPR041633">
    <property type="entry name" value="Polbeta"/>
</dbReference>
<accession>H1YZV2</accession>